<dbReference type="InterPro" id="IPR014729">
    <property type="entry name" value="Rossmann-like_a/b/a_fold"/>
</dbReference>
<dbReference type="PANTHER" id="PTHR30336:SF20">
    <property type="entry name" value="DUF218 DOMAIN-CONTAINING PROTEIN"/>
    <property type="match status" value="1"/>
</dbReference>
<comment type="caution">
    <text evidence="2">The sequence shown here is derived from an EMBL/GenBank/DDBJ whole genome shotgun (WGS) entry which is preliminary data.</text>
</comment>
<dbReference type="CDD" id="cd06259">
    <property type="entry name" value="YdcF-like"/>
    <property type="match status" value="1"/>
</dbReference>
<organism evidence="2 3">
    <name type="scientific">Bacillus wiedmannii</name>
    <dbReference type="NCBI Taxonomy" id="1890302"/>
    <lineage>
        <taxon>Bacteria</taxon>
        <taxon>Bacillati</taxon>
        <taxon>Bacillota</taxon>
        <taxon>Bacilli</taxon>
        <taxon>Bacillales</taxon>
        <taxon>Bacillaceae</taxon>
        <taxon>Bacillus</taxon>
        <taxon>Bacillus cereus group</taxon>
    </lineage>
</organism>
<reference evidence="2 3" key="1">
    <citation type="submission" date="2017-09" db="EMBL/GenBank/DDBJ databases">
        <title>Large-scale bioinformatics analysis of Bacillus genomes uncovers conserved roles of natural products in bacterial physiology.</title>
        <authorList>
            <consortium name="Agbiome Team Llc"/>
            <person name="Bleich R.M."/>
            <person name="Grubbs K.J."/>
            <person name="Santa Maria K.C."/>
            <person name="Allen S.E."/>
            <person name="Farag S."/>
            <person name="Shank E.A."/>
            <person name="Bowers A."/>
        </authorList>
    </citation>
    <scope>NUCLEOTIDE SEQUENCE [LARGE SCALE GENOMIC DNA]</scope>
    <source>
        <strain evidence="2 3">AFS065610</strain>
    </source>
</reference>
<dbReference type="EMBL" id="NVIY01000053">
    <property type="protein sequence ID" value="PGD29093.1"/>
    <property type="molecule type" value="Genomic_DNA"/>
</dbReference>
<dbReference type="Pfam" id="PF02698">
    <property type="entry name" value="DUF218"/>
    <property type="match status" value="1"/>
</dbReference>
<gene>
    <name evidence="2" type="ORF">COM27_27995</name>
</gene>
<protein>
    <recommendedName>
        <fullName evidence="1">DUF218 domain-containing protein</fullName>
    </recommendedName>
</protein>
<accession>A0A2B6RJN0</accession>
<proteinExistence type="predicted"/>
<dbReference type="AlphaFoldDB" id="A0A2B6RJN0"/>
<dbReference type="Proteomes" id="UP000223472">
    <property type="component" value="Unassembled WGS sequence"/>
</dbReference>
<feature type="domain" description="DUF218" evidence="1">
    <location>
        <begin position="36"/>
        <end position="146"/>
    </location>
</feature>
<dbReference type="PANTHER" id="PTHR30336">
    <property type="entry name" value="INNER MEMBRANE PROTEIN, PROBABLE PERMEASE"/>
    <property type="match status" value="1"/>
</dbReference>
<name>A0A2B6RJN0_9BACI</name>
<dbReference type="Gene3D" id="3.40.50.620">
    <property type="entry name" value="HUPs"/>
    <property type="match status" value="1"/>
</dbReference>
<dbReference type="InterPro" id="IPR051599">
    <property type="entry name" value="Cell_Envelope_Assoc"/>
</dbReference>
<sequence length="160" mass="17970">MVIPKYPDVPTLTKKQIDQITEITFLKEIKPQKCEAIFVFGGSHPGNWQAPLKAYQQGLGNQIIVTGGTSLHGMKHPSWNYGDLSEAEVIVHKLIEHGIPKDAILFETNSLHSIANVMEAKKIFDFTKINRLLFVCKNSGTGRQYRVVNYPPLSTSYELT</sequence>
<dbReference type="GO" id="GO:0005886">
    <property type="term" value="C:plasma membrane"/>
    <property type="evidence" value="ECO:0007669"/>
    <property type="project" value="TreeGrafter"/>
</dbReference>
<evidence type="ECO:0000259" key="1">
    <source>
        <dbReference type="Pfam" id="PF02698"/>
    </source>
</evidence>
<evidence type="ECO:0000313" key="2">
    <source>
        <dbReference type="EMBL" id="PGD29093.1"/>
    </source>
</evidence>
<evidence type="ECO:0000313" key="3">
    <source>
        <dbReference type="Proteomes" id="UP000223472"/>
    </source>
</evidence>
<dbReference type="InterPro" id="IPR003848">
    <property type="entry name" value="DUF218"/>
</dbReference>